<evidence type="ECO:0000313" key="2">
    <source>
        <dbReference type="Proteomes" id="UP001597062"/>
    </source>
</evidence>
<proteinExistence type="predicted"/>
<organism evidence="1 2">
    <name type="scientific">Tenacibaculum geojense</name>
    <dbReference type="NCBI Taxonomy" id="915352"/>
    <lineage>
        <taxon>Bacteria</taxon>
        <taxon>Pseudomonadati</taxon>
        <taxon>Bacteroidota</taxon>
        <taxon>Flavobacteriia</taxon>
        <taxon>Flavobacteriales</taxon>
        <taxon>Flavobacteriaceae</taxon>
        <taxon>Tenacibaculum</taxon>
    </lineage>
</organism>
<evidence type="ECO:0008006" key="3">
    <source>
        <dbReference type="Google" id="ProtNLM"/>
    </source>
</evidence>
<dbReference type="EMBL" id="JBHTJR010000002">
    <property type="protein sequence ID" value="MFD0991625.1"/>
    <property type="molecule type" value="Genomic_DNA"/>
</dbReference>
<reference evidence="2" key="1">
    <citation type="journal article" date="2019" name="Int. J. Syst. Evol. Microbiol.">
        <title>The Global Catalogue of Microorganisms (GCM) 10K type strain sequencing project: providing services to taxonomists for standard genome sequencing and annotation.</title>
        <authorList>
            <consortium name="The Broad Institute Genomics Platform"/>
            <consortium name="The Broad Institute Genome Sequencing Center for Infectious Disease"/>
            <person name="Wu L."/>
            <person name="Ma J."/>
        </authorList>
    </citation>
    <scope>NUCLEOTIDE SEQUENCE [LARGE SCALE GENOMIC DNA]</scope>
    <source>
        <strain evidence="2">CCUG 60527</strain>
    </source>
</reference>
<protein>
    <recommendedName>
        <fullName evidence="3">Lipoprotein</fullName>
    </recommendedName>
</protein>
<keyword evidence="2" id="KW-1185">Reference proteome</keyword>
<dbReference type="RefSeq" id="WP_386104111.1">
    <property type="nucleotide sequence ID" value="NZ_JBHTJR010000002.1"/>
</dbReference>
<sequence>MKNTLKISLTTILILILNGCGKNEKKEQQPIEKETIVIQRDFGNWKTENQRLGVELNPKQFDNWFDLAERASKIVCNDSVPKITLKTGNEIRTIYLHNPCWEKDSYKIIKSKNVFEIHNDTIFKNKKNFFPLDSLESVLRKDIKNNGVNPMFSENSKKLIVSISYDKKNKFKRLLHHLDKLTDKYYGITNNTDIKIWLTNKDHLKLPPPAKKEIK</sequence>
<accession>A0ABW3JP21</accession>
<gene>
    <name evidence="1" type="ORF">ACFQ1U_00260</name>
</gene>
<dbReference type="Proteomes" id="UP001597062">
    <property type="component" value="Unassembled WGS sequence"/>
</dbReference>
<evidence type="ECO:0000313" key="1">
    <source>
        <dbReference type="EMBL" id="MFD0991625.1"/>
    </source>
</evidence>
<name>A0ABW3JP21_9FLAO</name>
<comment type="caution">
    <text evidence="1">The sequence shown here is derived from an EMBL/GenBank/DDBJ whole genome shotgun (WGS) entry which is preliminary data.</text>
</comment>